<dbReference type="SUPFAM" id="SSF48019">
    <property type="entry name" value="post-AAA+ oligomerization domain-like"/>
    <property type="match status" value="1"/>
</dbReference>
<dbReference type="AlphaFoldDB" id="A0A3G2R8U0"/>
<evidence type="ECO:0000256" key="1">
    <source>
        <dbReference type="ARBA" id="ARBA00006360"/>
    </source>
</evidence>
<comment type="similarity">
    <text evidence="1">Belongs to the DnaX/STICHEL family.</text>
</comment>
<dbReference type="Pfam" id="PF22608">
    <property type="entry name" value="DNAX_ATPase_lid"/>
    <property type="match status" value="1"/>
</dbReference>
<keyword evidence="10" id="KW-0239">DNA-directed DNA polymerase</keyword>
<dbReference type="Proteomes" id="UP000280960">
    <property type="component" value="Chromosome"/>
</dbReference>
<dbReference type="GO" id="GO:0005524">
    <property type="term" value="F:ATP binding"/>
    <property type="evidence" value="ECO:0007669"/>
    <property type="project" value="UniProtKB-KW"/>
</dbReference>
<gene>
    <name evidence="14" type="primary">dnaX</name>
    <name evidence="14" type="ORF">D2962_16300</name>
</gene>
<dbReference type="InterPro" id="IPR003593">
    <property type="entry name" value="AAA+_ATPase"/>
</dbReference>
<keyword evidence="3 14" id="KW-0808">Transferase</keyword>
<feature type="domain" description="AAA+ ATPase" evidence="13">
    <location>
        <begin position="37"/>
        <end position="188"/>
    </location>
</feature>
<dbReference type="CDD" id="cd18137">
    <property type="entry name" value="HLD_clamp_pol_III_gamma_tau"/>
    <property type="match status" value="1"/>
</dbReference>
<dbReference type="SUPFAM" id="SSF52540">
    <property type="entry name" value="P-loop containing nucleoside triphosphate hydrolases"/>
    <property type="match status" value="1"/>
</dbReference>
<evidence type="ECO:0000256" key="11">
    <source>
        <dbReference type="ARBA" id="ARBA00049244"/>
    </source>
</evidence>
<keyword evidence="9" id="KW-0067">ATP-binding</keyword>
<evidence type="ECO:0000256" key="3">
    <source>
        <dbReference type="ARBA" id="ARBA00022679"/>
    </source>
</evidence>
<evidence type="ECO:0000256" key="4">
    <source>
        <dbReference type="ARBA" id="ARBA00022695"/>
    </source>
</evidence>
<dbReference type="EMBL" id="CP033169">
    <property type="protein sequence ID" value="AYO31954.1"/>
    <property type="molecule type" value="Genomic_DNA"/>
</dbReference>
<dbReference type="CDD" id="cd00009">
    <property type="entry name" value="AAA"/>
    <property type="match status" value="1"/>
</dbReference>
<dbReference type="InterPro" id="IPR050238">
    <property type="entry name" value="DNA_Rep/Repair_Clamp_Loader"/>
</dbReference>
<dbReference type="KEGG" id="bacg:D2962_16300"/>
<sequence>MSYIALYRKYRPRDFDEIVGQDAIVTTLKNQIKSGKIGHAYLFCGMRGTGKTSTARVFAKALNCEKGLTVDPCNECASCRAINSGSMVDVIEMDAASNRGIDDIRDLREKVNFPPSEGRYKVYIIDEVHMLTTEAFNALLKTLEEPPRHVVFILATTEPNKLPPTILSRCMRFDFRRVSARELVKRMKEIAGDAGIEAEDEALAQLARSSQGSVRDALSLLDKALTFGGRKLLYGDVLNLLGAVSHEVFYEVSRAVLQKDGGRMLGIVDEAAAQGKDLFRFVDDLMEHYRNILMAAIGADRYLIDVVDEEYSELQKLAGSYSREKLLSIIDILKDAANDMKWSSQPRIVLEAAMVKLTLPELWEEPQGYISRIQNLEQQMALLQEQVQRVIEAAAHVGAGANGVNTDGATDGAGAATGHISKDPDSSYDIGAGQKNSQILPENNIKNPGSSREDGNDDSPSAEATLDGSEQKLQQLIRAWPGVIEELGKKRQKRLQTFIKEGNVRPCRIEKDNVFLFCPPEYKEIIESGKNIIEDVVKNITGMEIFIKGFQQSLPVEDEKKNS</sequence>
<evidence type="ECO:0000259" key="13">
    <source>
        <dbReference type="SMART" id="SM00382"/>
    </source>
</evidence>
<name>A0A3G2R8U0_9FIRM</name>
<dbReference type="SMART" id="SM00382">
    <property type="entry name" value="AAA"/>
    <property type="match status" value="1"/>
</dbReference>
<dbReference type="InterPro" id="IPR022754">
    <property type="entry name" value="DNA_pol_III_gamma-3"/>
</dbReference>
<keyword evidence="8" id="KW-0862">Zinc</keyword>
<dbReference type="InterPro" id="IPR027417">
    <property type="entry name" value="P-loop_NTPase"/>
</dbReference>
<proteinExistence type="inferred from homology"/>
<evidence type="ECO:0000256" key="7">
    <source>
        <dbReference type="ARBA" id="ARBA00022741"/>
    </source>
</evidence>
<dbReference type="Gene3D" id="1.20.272.10">
    <property type="match status" value="1"/>
</dbReference>
<dbReference type="FunFam" id="3.40.50.300:FF:000014">
    <property type="entry name" value="DNA polymerase III subunit gamma/tau"/>
    <property type="match status" value="1"/>
</dbReference>
<dbReference type="InterPro" id="IPR008921">
    <property type="entry name" value="DNA_pol3_clamp-load_cplx_C"/>
</dbReference>
<evidence type="ECO:0000256" key="10">
    <source>
        <dbReference type="ARBA" id="ARBA00022932"/>
    </source>
</evidence>
<dbReference type="RefSeq" id="WP_122015589.1">
    <property type="nucleotide sequence ID" value="NZ_CP033169.1"/>
</dbReference>
<dbReference type="Pfam" id="PF13177">
    <property type="entry name" value="DNA_pol3_delta2"/>
    <property type="match status" value="1"/>
</dbReference>
<protein>
    <recommendedName>
        <fullName evidence="2">DNA-directed DNA polymerase</fullName>
        <ecNumber evidence="2">2.7.7.7</ecNumber>
    </recommendedName>
</protein>
<keyword evidence="15" id="KW-1185">Reference proteome</keyword>
<dbReference type="InterPro" id="IPR012763">
    <property type="entry name" value="DNA_pol_III_sug/sutau_N"/>
</dbReference>
<organism evidence="14 15">
    <name type="scientific">Biomaibacter acetigenes</name>
    <dbReference type="NCBI Taxonomy" id="2316383"/>
    <lineage>
        <taxon>Bacteria</taxon>
        <taxon>Bacillati</taxon>
        <taxon>Bacillota</taxon>
        <taxon>Clostridia</taxon>
        <taxon>Thermosediminibacterales</taxon>
        <taxon>Tepidanaerobacteraceae</taxon>
        <taxon>Biomaibacter</taxon>
    </lineage>
</organism>
<dbReference type="GO" id="GO:0003887">
    <property type="term" value="F:DNA-directed DNA polymerase activity"/>
    <property type="evidence" value="ECO:0007669"/>
    <property type="project" value="UniProtKB-KW"/>
</dbReference>
<dbReference type="NCBIfam" id="NF004046">
    <property type="entry name" value="PRK05563.1"/>
    <property type="match status" value="1"/>
</dbReference>
<comment type="catalytic activity">
    <reaction evidence="11">
        <text>DNA(n) + a 2'-deoxyribonucleoside 5'-triphosphate = DNA(n+1) + diphosphate</text>
        <dbReference type="Rhea" id="RHEA:22508"/>
        <dbReference type="Rhea" id="RHEA-COMP:17339"/>
        <dbReference type="Rhea" id="RHEA-COMP:17340"/>
        <dbReference type="ChEBI" id="CHEBI:33019"/>
        <dbReference type="ChEBI" id="CHEBI:61560"/>
        <dbReference type="ChEBI" id="CHEBI:173112"/>
        <dbReference type="EC" id="2.7.7.7"/>
    </reaction>
</comment>
<keyword evidence="4 14" id="KW-0548">Nucleotidyltransferase</keyword>
<evidence type="ECO:0000256" key="9">
    <source>
        <dbReference type="ARBA" id="ARBA00022840"/>
    </source>
</evidence>
<dbReference type="InterPro" id="IPR045085">
    <property type="entry name" value="HLD_clamp_pol_III_gamma_tau"/>
</dbReference>
<accession>A0A3G2R8U0</accession>
<keyword evidence="5" id="KW-0235">DNA replication</keyword>
<keyword evidence="7" id="KW-0547">Nucleotide-binding</keyword>
<evidence type="ECO:0000256" key="8">
    <source>
        <dbReference type="ARBA" id="ARBA00022833"/>
    </source>
</evidence>
<dbReference type="Gene3D" id="1.10.8.60">
    <property type="match status" value="1"/>
</dbReference>
<evidence type="ECO:0000256" key="2">
    <source>
        <dbReference type="ARBA" id="ARBA00012417"/>
    </source>
</evidence>
<dbReference type="PANTHER" id="PTHR11669:SF0">
    <property type="entry name" value="PROTEIN STICHEL-LIKE 2"/>
    <property type="match status" value="1"/>
</dbReference>
<dbReference type="EC" id="2.7.7.7" evidence="2"/>
<reference evidence="14 15" key="1">
    <citation type="submission" date="2018-10" db="EMBL/GenBank/DDBJ databases">
        <authorList>
            <person name="Zhang X."/>
        </authorList>
    </citation>
    <scope>NUCLEOTIDE SEQUENCE [LARGE SCALE GENOMIC DNA]</scope>
    <source>
        <strain evidence="14 15">SK-G1</strain>
    </source>
</reference>
<dbReference type="Pfam" id="PF12169">
    <property type="entry name" value="DNA_pol3_gamma3"/>
    <property type="match status" value="1"/>
</dbReference>
<dbReference type="PANTHER" id="PTHR11669">
    <property type="entry name" value="REPLICATION FACTOR C / DNA POLYMERASE III GAMMA-TAU SUBUNIT"/>
    <property type="match status" value="1"/>
</dbReference>
<keyword evidence="6" id="KW-0479">Metal-binding</keyword>
<feature type="compositionally biased region" description="Polar residues" evidence="12">
    <location>
        <begin position="434"/>
        <end position="450"/>
    </location>
</feature>
<evidence type="ECO:0000256" key="5">
    <source>
        <dbReference type="ARBA" id="ARBA00022705"/>
    </source>
</evidence>
<dbReference type="GO" id="GO:0006261">
    <property type="term" value="P:DNA-templated DNA replication"/>
    <property type="evidence" value="ECO:0007669"/>
    <property type="project" value="TreeGrafter"/>
</dbReference>
<evidence type="ECO:0000313" key="15">
    <source>
        <dbReference type="Proteomes" id="UP000280960"/>
    </source>
</evidence>
<dbReference type="GO" id="GO:0003677">
    <property type="term" value="F:DNA binding"/>
    <property type="evidence" value="ECO:0007669"/>
    <property type="project" value="InterPro"/>
</dbReference>
<dbReference type="NCBIfam" id="TIGR02397">
    <property type="entry name" value="dnaX_nterm"/>
    <property type="match status" value="1"/>
</dbReference>
<evidence type="ECO:0000313" key="14">
    <source>
        <dbReference type="EMBL" id="AYO31954.1"/>
    </source>
</evidence>
<evidence type="ECO:0000256" key="12">
    <source>
        <dbReference type="SAM" id="MobiDB-lite"/>
    </source>
</evidence>
<feature type="region of interest" description="Disordered" evidence="12">
    <location>
        <begin position="410"/>
        <end position="467"/>
    </location>
</feature>
<dbReference type="GO" id="GO:0046872">
    <property type="term" value="F:metal ion binding"/>
    <property type="evidence" value="ECO:0007669"/>
    <property type="project" value="UniProtKB-KW"/>
</dbReference>
<dbReference type="Gene3D" id="3.40.50.300">
    <property type="entry name" value="P-loop containing nucleotide triphosphate hydrolases"/>
    <property type="match status" value="1"/>
</dbReference>
<dbReference type="GO" id="GO:0009360">
    <property type="term" value="C:DNA polymerase III complex"/>
    <property type="evidence" value="ECO:0007669"/>
    <property type="project" value="InterPro"/>
</dbReference>
<evidence type="ECO:0000256" key="6">
    <source>
        <dbReference type="ARBA" id="ARBA00022723"/>
    </source>
</evidence>